<evidence type="ECO:0000313" key="4">
    <source>
        <dbReference type="Proteomes" id="UP000244978"/>
    </source>
</evidence>
<sequence length="519" mass="56405">MEGGANRSSPGALRQTRTSHGWKEVSEEAAVTTFTFVLAGEAAAPDNVANFRRSADGFGSISRIVVASAATPLESDEINALVASASSDFVCIIDKPGKLNAALFEHFERFIAAHSESAVVYGDETQRGESSDHELVAKPIFSPERLRCQYYWGNPVFYRSGFFSEIGGLDSALPGAELYDLALRAARSGAEVGHIHEILFEGSGPALLGPESSVGLESTRSALQSHLDATGGGEVRSVNSSGIHDTRRVVKGEPLVSIVIPTRGIYQVVDNATKCFVVDAVASILEKSTYTNIEIVLVIDAVADPKAITELDALAGERITYVQWDRPFNFSEKVNHGVLAASGDFVLILNDDVEVITPDWIQSMLALAQLPGAGMVGGMLYYEDDTIQHAGHAYWEGDASHIGLDTPRGDAGPLGGYLVEREVVGVTAACALMPKSVFVEVGGFSHLLPGNFNDVDLCMKTTWRGFTIYWTPHAELYHFESKTRDATVRGFEVDITWSRWGFRMHDARYWPYPLSRPPR</sequence>
<gene>
    <name evidence="3" type="ORF">DF220_11665</name>
</gene>
<dbReference type="AlphaFoldDB" id="A0A2U1SWP0"/>
<feature type="region of interest" description="Disordered" evidence="1">
    <location>
        <begin position="1"/>
        <end position="21"/>
    </location>
</feature>
<keyword evidence="4" id="KW-1185">Reference proteome</keyword>
<evidence type="ECO:0000256" key="1">
    <source>
        <dbReference type="SAM" id="MobiDB-lite"/>
    </source>
</evidence>
<dbReference type="PANTHER" id="PTHR43179">
    <property type="entry name" value="RHAMNOSYLTRANSFERASE WBBL"/>
    <property type="match status" value="1"/>
</dbReference>
<dbReference type="EMBL" id="QEEX01000002">
    <property type="protein sequence ID" value="PWB96044.1"/>
    <property type="molecule type" value="Genomic_DNA"/>
</dbReference>
<evidence type="ECO:0000259" key="2">
    <source>
        <dbReference type="Pfam" id="PF00535"/>
    </source>
</evidence>
<proteinExistence type="predicted"/>
<comment type="caution">
    <text evidence="3">The sequence shown here is derived from an EMBL/GenBank/DDBJ whole genome shotgun (WGS) entry which is preliminary data.</text>
</comment>
<dbReference type="Pfam" id="PF00535">
    <property type="entry name" value="Glycos_transf_2"/>
    <property type="match status" value="1"/>
</dbReference>
<dbReference type="InterPro" id="IPR001173">
    <property type="entry name" value="Glyco_trans_2-like"/>
</dbReference>
<dbReference type="PANTHER" id="PTHR43179:SF7">
    <property type="entry name" value="RHAMNOSYLTRANSFERASE WBBL"/>
    <property type="match status" value="1"/>
</dbReference>
<feature type="domain" description="Glycosyltransferase 2-like" evidence="2">
    <location>
        <begin position="274"/>
        <end position="438"/>
    </location>
</feature>
<name>A0A2U1SWP0_9MICO</name>
<organism evidence="3 4">
    <name type="scientific">Homoserinimonas hongtaonis</name>
    <dbReference type="NCBI Taxonomy" id="2079791"/>
    <lineage>
        <taxon>Bacteria</taxon>
        <taxon>Bacillati</taxon>
        <taxon>Actinomycetota</taxon>
        <taxon>Actinomycetes</taxon>
        <taxon>Micrococcales</taxon>
        <taxon>Microbacteriaceae</taxon>
        <taxon>Homoserinimonas</taxon>
    </lineage>
</organism>
<reference evidence="4" key="1">
    <citation type="submission" date="2018-04" db="EMBL/GenBank/DDBJ databases">
        <authorList>
            <person name="Liu S."/>
            <person name="Wang Z."/>
            <person name="Li J."/>
        </authorList>
    </citation>
    <scope>NUCLEOTIDE SEQUENCE [LARGE SCALE GENOMIC DNA]</scope>
    <source>
        <strain evidence="4">S1194</strain>
    </source>
</reference>
<dbReference type="Gene3D" id="3.90.550.10">
    <property type="entry name" value="Spore Coat Polysaccharide Biosynthesis Protein SpsA, Chain A"/>
    <property type="match status" value="2"/>
</dbReference>
<dbReference type="SUPFAM" id="SSF53448">
    <property type="entry name" value="Nucleotide-diphospho-sugar transferases"/>
    <property type="match status" value="2"/>
</dbReference>
<evidence type="ECO:0000313" key="3">
    <source>
        <dbReference type="EMBL" id="PWB96044.1"/>
    </source>
</evidence>
<dbReference type="Proteomes" id="UP000244978">
    <property type="component" value="Unassembled WGS sequence"/>
</dbReference>
<dbReference type="InterPro" id="IPR029044">
    <property type="entry name" value="Nucleotide-diphossugar_trans"/>
</dbReference>
<protein>
    <recommendedName>
        <fullName evidence="2">Glycosyltransferase 2-like domain-containing protein</fullName>
    </recommendedName>
</protein>
<accession>A0A2U1SWP0</accession>